<evidence type="ECO:0000256" key="1">
    <source>
        <dbReference type="ARBA" id="ARBA00004196"/>
    </source>
</evidence>
<dbReference type="PROSITE" id="PS51318">
    <property type="entry name" value="TAT"/>
    <property type="match status" value="1"/>
</dbReference>
<keyword evidence="3" id="KW-0676">Redox-active center</keyword>
<keyword evidence="4" id="KW-1133">Transmembrane helix</keyword>
<dbReference type="InterPro" id="IPR017937">
    <property type="entry name" value="Thioredoxin_CS"/>
</dbReference>
<feature type="domain" description="Thioredoxin" evidence="5">
    <location>
        <begin position="46"/>
        <end position="185"/>
    </location>
</feature>
<sequence>MDEAGTTGTGRHRRGWLAGLGVGVAALAAGGGWSWWRLNALPVVDAAALDALWQARFEQPDGGTLRLADQRGRPLLVNFWATWCPPCVKEMPLLAQFQRERQAAGWQVVGIAIDKAEPVRRFLQQRPVGFPVGLAGWDTIELSRRLGNAGGQLPFTVVLRADGRLHDRHLGAVDEARLARWADGV</sequence>
<dbReference type="PROSITE" id="PS51352">
    <property type="entry name" value="THIOREDOXIN_2"/>
    <property type="match status" value="1"/>
</dbReference>
<dbReference type="InterPro" id="IPR036249">
    <property type="entry name" value="Thioredoxin-like_sf"/>
</dbReference>
<accession>A0A0K8NYA2</accession>
<evidence type="ECO:0000259" key="5">
    <source>
        <dbReference type="PROSITE" id="PS51352"/>
    </source>
</evidence>
<dbReference type="InterPro" id="IPR013740">
    <property type="entry name" value="Redoxin"/>
</dbReference>
<organism evidence="6 7">
    <name type="scientific">Piscinibacter sakaiensis</name>
    <name type="common">Ideonella sakaiensis</name>
    <dbReference type="NCBI Taxonomy" id="1547922"/>
    <lineage>
        <taxon>Bacteria</taxon>
        <taxon>Pseudomonadati</taxon>
        <taxon>Pseudomonadota</taxon>
        <taxon>Betaproteobacteria</taxon>
        <taxon>Burkholderiales</taxon>
        <taxon>Sphaerotilaceae</taxon>
        <taxon>Piscinibacter</taxon>
    </lineage>
</organism>
<dbReference type="OrthoDB" id="9811352at2"/>
<dbReference type="InterPro" id="IPR006311">
    <property type="entry name" value="TAT_signal"/>
</dbReference>
<comment type="caution">
    <text evidence="6">The sequence shown here is derived from an EMBL/GenBank/DDBJ whole genome shotgun (WGS) entry which is preliminary data.</text>
</comment>
<dbReference type="STRING" id="1547922.ISF6_0860"/>
<evidence type="ECO:0000256" key="4">
    <source>
        <dbReference type="SAM" id="Phobius"/>
    </source>
</evidence>
<dbReference type="PROSITE" id="PS00194">
    <property type="entry name" value="THIOREDOXIN_1"/>
    <property type="match status" value="1"/>
</dbReference>
<evidence type="ECO:0000313" key="6">
    <source>
        <dbReference type="EMBL" id="GAP35269.1"/>
    </source>
</evidence>
<dbReference type="InterPro" id="IPR050553">
    <property type="entry name" value="Thioredoxin_ResA/DsbE_sf"/>
</dbReference>
<comment type="subcellular location">
    <subcellularLocation>
        <location evidence="1">Cell envelope</location>
    </subcellularLocation>
</comment>
<dbReference type="RefSeq" id="WP_054019324.1">
    <property type="nucleotide sequence ID" value="NZ_BBYR01000017.1"/>
</dbReference>
<keyword evidence="4" id="KW-0472">Membrane</keyword>
<evidence type="ECO:0000256" key="2">
    <source>
        <dbReference type="ARBA" id="ARBA00022748"/>
    </source>
</evidence>
<dbReference type="SUPFAM" id="SSF52833">
    <property type="entry name" value="Thioredoxin-like"/>
    <property type="match status" value="1"/>
</dbReference>
<dbReference type="PANTHER" id="PTHR42852:SF18">
    <property type="entry name" value="CHROMOSOME UNDETERMINED SCAFFOLD_47, WHOLE GENOME SHOTGUN SEQUENCE"/>
    <property type="match status" value="1"/>
</dbReference>
<dbReference type="GO" id="GO:0030313">
    <property type="term" value="C:cell envelope"/>
    <property type="evidence" value="ECO:0007669"/>
    <property type="project" value="UniProtKB-SubCell"/>
</dbReference>
<name>A0A0K8NYA2_PISS1</name>
<dbReference type="Pfam" id="PF08534">
    <property type="entry name" value="Redoxin"/>
    <property type="match status" value="1"/>
</dbReference>
<keyword evidence="2" id="KW-0201">Cytochrome c-type biogenesis</keyword>
<dbReference type="Gene3D" id="3.40.30.10">
    <property type="entry name" value="Glutaredoxin"/>
    <property type="match status" value="1"/>
</dbReference>
<reference evidence="6 7" key="2">
    <citation type="journal article" date="2016" name="Science">
        <title>A bacterium that degrades and assimilates poly(ethylene terephthalate).</title>
        <authorList>
            <person name="Yoshida S."/>
            <person name="Hiraga K."/>
            <person name="Takehana T."/>
            <person name="Taniguchi I."/>
            <person name="Yamaji H."/>
            <person name="Maeda Y."/>
            <person name="Toyohara K."/>
            <person name="Miyamoto K."/>
            <person name="Kimura Y."/>
            <person name="Oda K."/>
        </authorList>
    </citation>
    <scope>NUCLEOTIDE SEQUENCE [LARGE SCALE GENOMIC DNA]</scope>
    <source>
        <strain evidence="7">NBRC 110686 / TISTR 2288 / 201-F6</strain>
    </source>
</reference>
<gene>
    <name evidence="6" type="ORF">ISF6_0860</name>
</gene>
<keyword evidence="4" id="KW-0812">Transmembrane</keyword>
<dbReference type="CDD" id="cd02966">
    <property type="entry name" value="TlpA_like_family"/>
    <property type="match status" value="1"/>
</dbReference>
<dbReference type="InterPro" id="IPR013766">
    <property type="entry name" value="Thioredoxin_domain"/>
</dbReference>
<dbReference type="GO" id="GO:0015036">
    <property type="term" value="F:disulfide oxidoreductase activity"/>
    <property type="evidence" value="ECO:0007669"/>
    <property type="project" value="UniProtKB-ARBA"/>
</dbReference>
<dbReference type="GO" id="GO:0017004">
    <property type="term" value="P:cytochrome complex assembly"/>
    <property type="evidence" value="ECO:0007669"/>
    <property type="project" value="UniProtKB-KW"/>
</dbReference>
<evidence type="ECO:0000256" key="3">
    <source>
        <dbReference type="ARBA" id="ARBA00023284"/>
    </source>
</evidence>
<dbReference type="AlphaFoldDB" id="A0A0K8NYA2"/>
<feature type="transmembrane region" description="Helical" evidence="4">
    <location>
        <begin position="16"/>
        <end position="36"/>
    </location>
</feature>
<proteinExistence type="predicted"/>
<dbReference type="PANTHER" id="PTHR42852">
    <property type="entry name" value="THIOL:DISULFIDE INTERCHANGE PROTEIN DSBE"/>
    <property type="match status" value="1"/>
</dbReference>
<dbReference type="Proteomes" id="UP000037660">
    <property type="component" value="Unassembled WGS sequence"/>
</dbReference>
<evidence type="ECO:0000313" key="7">
    <source>
        <dbReference type="Proteomes" id="UP000037660"/>
    </source>
</evidence>
<protein>
    <submittedName>
        <fullName evidence="6">Cytochrome c-type biogenesis protein ResA</fullName>
    </submittedName>
</protein>
<keyword evidence="7" id="KW-1185">Reference proteome</keyword>
<dbReference type="EMBL" id="BBYR01000017">
    <property type="protein sequence ID" value="GAP35269.1"/>
    <property type="molecule type" value="Genomic_DNA"/>
</dbReference>
<reference evidence="7" key="1">
    <citation type="submission" date="2015-07" db="EMBL/GenBank/DDBJ databases">
        <title>Discovery of a poly(ethylene terephthalate assimilation.</title>
        <authorList>
            <person name="Yoshida S."/>
            <person name="Hiraga K."/>
            <person name="Takehana T."/>
            <person name="Taniguchi I."/>
            <person name="Yamaji H."/>
            <person name="Maeda Y."/>
            <person name="Toyohara K."/>
            <person name="Miyamoto K."/>
            <person name="Kimura Y."/>
            <person name="Oda K."/>
        </authorList>
    </citation>
    <scope>NUCLEOTIDE SEQUENCE [LARGE SCALE GENOMIC DNA]</scope>
    <source>
        <strain evidence="7">NBRC 110686 / TISTR 2288 / 201-F6</strain>
    </source>
</reference>